<dbReference type="EMBL" id="JARKHS020027659">
    <property type="protein sequence ID" value="KAK8765164.1"/>
    <property type="molecule type" value="Genomic_DNA"/>
</dbReference>
<dbReference type="SUPFAM" id="SSF50814">
    <property type="entry name" value="Lipocalins"/>
    <property type="match status" value="1"/>
</dbReference>
<dbReference type="Gene3D" id="2.40.128.20">
    <property type="match status" value="1"/>
</dbReference>
<dbReference type="InterPro" id="IPR012674">
    <property type="entry name" value="Calycin"/>
</dbReference>
<dbReference type="Proteomes" id="UP001321473">
    <property type="component" value="Unassembled WGS sequence"/>
</dbReference>
<dbReference type="AlphaFoldDB" id="A0AAQ4DRS4"/>
<keyword evidence="2" id="KW-1185">Reference proteome</keyword>
<comment type="caution">
    <text evidence="1">The sequence shown here is derived from an EMBL/GenBank/DDBJ whole genome shotgun (WGS) entry which is preliminary data.</text>
</comment>
<sequence length="147" mass="17188">MFVSENVVKGKNYSCLTTLRTEGVHGKTWQRSVVYNTFPDSTAVLTFQSLLTTKKTEDCYVYDDAFTVTDTEGEKETSWRCKVIYTDLENCILLKSRYLGYQVWASKSYVEMHNEIPYICVLQYEIYAGLTKYWVYDWETCPSRVPV</sequence>
<accession>A0AAQ4DRS4</accession>
<organism evidence="1 2">
    <name type="scientific">Amblyomma americanum</name>
    <name type="common">Lone star tick</name>
    <dbReference type="NCBI Taxonomy" id="6943"/>
    <lineage>
        <taxon>Eukaryota</taxon>
        <taxon>Metazoa</taxon>
        <taxon>Ecdysozoa</taxon>
        <taxon>Arthropoda</taxon>
        <taxon>Chelicerata</taxon>
        <taxon>Arachnida</taxon>
        <taxon>Acari</taxon>
        <taxon>Parasitiformes</taxon>
        <taxon>Ixodida</taxon>
        <taxon>Ixodoidea</taxon>
        <taxon>Ixodidae</taxon>
        <taxon>Amblyomminae</taxon>
        <taxon>Amblyomma</taxon>
    </lineage>
</organism>
<evidence type="ECO:0000313" key="1">
    <source>
        <dbReference type="EMBL" id="KAK8765164.1"/>
    </source>
</evidence>
<reference evidence="1 2" key="1">
    <citation type="journal article" date="2023" name="Arcadia Sci">
        <title>De novo assembly of a long-read Amblyomma americanum tick genome.</title>
        <authorList>
            <person name="Chou S."/>
            <person name="Poskanzer K.E."/>
            <person name="Rollins M."/>
            <person name="Thuy-Boun P.S."/>
        </authorList>
    </citation>
    <scope>NUCLEOTIDE SEQUENCE [LARGE SCALE GENOMIC DNA]</scope>
    <source>
        <strain evidence="1">F_SG_1</strain>
        <tissue evidence="1">Salivary glands</tissue>
    </source>
</reference>
<name>A0AAQ4DRS4_AMBAM</name>
<proteinExistence type="predicted"/>
<protein>
    <submittedName>
        <fullName evidence="1">Uncharacterized protein</fullName>
    </submittedName>
</protein>
<gene>
    <name evidence="1" type="ORF">V5799_032229</name>
</gene>
<evidence type="ECO:0000313" key="2">
    <source>
        <dbReference type="Proteomes" id="UP001321473"/>
    </source>
</evidence>